<feature type="domain" description="RDD" evidence="8">
    <location>
        <begin position="100"/>
        <end position="261"/>
    </location>
</feature>
<evidence type="ECO:0000256" key="4">
    <source>
        <dbReference type="ARBA" id="ARBA00022989"/>
    </source>
</evidence>
<gene>
    <name evidence="10" type="ORF">JQN70_02065</name>
</gene>
<comment type="subcellular location">
    <subcellularLocation>
        <location evidence="1">Cell membrane</location>
        <topology evidence="1">Multi-pass membrane protein</topology>
    </subcellularLocation>
</comment>
<dbReference type="EMBL" id="JAFDVD010000003">
    <property type="protein sequence ID" value="MBM6399165.1"/>
    <property type="molecule type" value="Genomic_DNA"/>
</dbReference>
<evidence type="ECO:0000256" key="2">
    <source>
        <dbReference type="ARBA" id="ARBA00022475"/>
    </source>
</evidence>
<sequence>MTTPTAAGWYDDPDDPDLLRYFDGIVWTAHTTTKVSPTAAASTIGRSPAVPSATERAAAGHPAGRPAGDASGPQGGWSAPPAGSGARPGEQRLPDGAVLAEWWRRLLARVVDSILVNIVGGLLSLPFLGPVLDVFEDFFAAALEGGPGSQPDQAALQNALTEVALPVTLVGLAVALVYEVGFLVWRSATPGKMLLGTVVRPVDAAGPVTLPVALRRQAIKVVTELLSLNTVLGLAGVFLSVLDPAWLLWDPRRQALHDKVADTVVVLKR</sequence>
<keyword evidence="5 7" id="KW-0472">Membrane</keyword>
<name>A0ABS2CH79_9MICO</name>
<dbReference type="InterPro" id="IPR010432">
    <property type="entry name" value="RDD"/>
</dbReference>
<protein>
    <submittedName>
        <fullName evidence="10">RDD family protein</fullName>
    </submittedName>
</protein>
<feature type="compositionally biased region" description="Low complexity" evidence="6">
    <location>
        <begin position="56"/>
        <end position="88"/>
    </location>
</feature>
<dbReference type="Proteomes" id="UP001430172">
    <property type="component" value="Unassembled WGS sequence"/>
</dbReference>
<evidence type="ECO:0000259" key="8">
    <source>
        <dbReference type="Pfam" id="PF06271"/>
    </source>
</evidence>
<dbReference type="InterPro" id="IPR018929">
    <property type="entry name" value="DUF2510"/>
</dbReference>
<comment type="caution">
    <text evidence="10">The sequence shown here is derived from an EMBL/GenBank/DDBJ whole genome shotgun (WGS) entry which is preliminary data.</text>
</comment>
<evidence type="ECO:0000313" key="10">
    <source>
        <dbReference type="EMBL" id="MBM6399165.1"/>
    </source>
</evidence>
<evidence type="ECO:0000256" key="6">
    <source>
        <dbReference type="SAM" id="MobiDB-lite"/>
    </source>
</evidence>
<keyword evidence="11" id="KW-1185">Reference proteome</keyword>
<dbReference type="InterPro" id="IPR051791">
    <property type="entry name" value="Pra-immunoreactive"/>
</dbReference>
<dbReference type="Pfam" id="PF06271">
    <property type="entry name" value="RDD"/>
    <property type="match status" value="1"/>
</dbReference>
<evidence type="ECO:0000313" key="11">
    <source>
        <dbReference type="Proteomes" id="UP001430172"/>
    </source>
</evidence>
<evidence type="ECO:0000259" key="9">
    <source>
        <dbReference type="Pfam" id="PF10708"/>
    </source>
</evidence>
<keyword evidence="4 7" id="KW-1133">Transmembrane helix</keyword>
<dbReference type="PANTHER" id="PTHR36115">
    <property type="entry name" value="PROLINE-RICH ANTIGEN HOMOLOG-RELATED"/>
    <property type="match status" value="1"/>
</dbReference>
<evidence type="ECO:0000256" key="3">
    <source>
        <dbReference type="ARBA" id="ARBA00022692"/>
    </source>
</evidence>
<accession>A0ABS2CH79</accession>
<organism evidence="10 11">
    <name type="scientific">Phycicoccus sonneratiae</name>
    <dbReference type="NCBI Taxonomy" id="2807628"/>
    <lineage>
        <taxon>Bacteria</taxon>
        <taxon>Bacillati</taxon>
        <taxon>Actinomycetota</taxon>
        <taxon>Actinomycetes</taxon>
        <taxon>Micrococcales</taxon>
        <taxon>Intrasporangiaceae</taxon>
        <taxon>Phycicoccus</taxon>
    </lineage>
</organism>
<feature type="region of interest" description="Disordered" evidence="6">
    <location>
        <begin position="37"/>
        <end position="91"/>
    </location>
</feature>
<reference evidence="10" key="1">
    <citation type="submission" date="2021-02" db="EMBL/GenBank/DDBJ databases">
        <title>Phycicoccus sp. MQZ13P-5T, whole genome shotgun sequence.</title>
        <authorList>
            <person name="Tuo L."/>
        </authorList>
    </citation>
    <scope>NUCLEOTIDE SEQUENCE</scope>
    <source>
        <strain evidence="10">MQZ13P-5</strain>
    </source>
</reference>
<feature type="transmembrane region" description="Helical" evidence="7">
    <location>
        <begin position="106"/>
        <end position="128"/>
    </location>
</feature>
<evidence type="ECO:0000256" key="7">
    <source>
        <dbReference type="SAM" id="Phobius"/>
    </source>
</evidence>
<dbReference type="RefSeq" id="WP_204129793.1">
    <property type="nucleotide sequence ID" value="NZ_JAFDVD010000003.1"/>
</dbReference>
<feature type="transmembrane region" description="Helical" evidence="7">
    <location>
        <begin position="163"/>
        <end position="185"/>
    </location>
</feature>
<proteinExistence type="predicted"/>
<feature type="domain" description="DUF2510" evidence="9">
    <location>
        <begin position="7"/>
        <end position="39"/>
    </location>
</feature>
<dbReference type="Pfam" id="PF10708">
    <property type="entry name" value="DUF2510"/>
    <property type="match status" value="1"/>
</dbReference>
<evidence type="ECO:0000256" key="1">
    <source>
        <dbReference type="ARBA" id="ARBA00004651"/>
    </source>
</evidence>
<keyword evidence="3 7" id="KW-0812">Transmembrane</keyword>
<feature type="transmembrane region" description="Helical" evidence="7">
    <location>
        <begin position="225"/>
        <end position="249"/>
    </location>
</feature>
<evidence type="ECO:0000256" key="5">
    <source>
        <dbReference type="ARBA" id="ARBA00023136"/>
    </source>
</evidence>
<keyword evidence="2" id="KW-1003">Cell membrane</keyword>